<dbReference type="Proteomes" id="UP000001194">
    <property type="component" value="Unassembled WGS sequence"/>
</dbReference>
<dbReference type="GeneID" id="6080833"/>
<evidence type="ECO:0000313" key="2">
    <source>
        <dbReference type="Proteomes" id="UP000001194"/>
    </source>
</evidence>
<dbReference type="EMBL" id="DS547119">
    <property type="protein sequence ID" value="EDR04219.1"/>
    <property type="molecule type" value="Genomic_DNA"/>
</dbReference>
<organism evidence="2">
    <name type="scientific">Laccaria bicolor (strain S238N-H82 / ATCC MYA-4686)</name>
    <name type="common">Bicoloured deceiver</name>
    <name type="synonym">Laccaria laccata var. bicolor</name>
    <dbReference type="NCBI Taxonomy" id="486041"/>
    <lineage>
        <taxon>Eukaryota</taxon>
        <taxon>Fungi</taxon>
        <taxon>Dikarya</taxon>
        <taxon>Basidiomycota</taxon>
        <taxon>Agaricomycotina</taxon>
        <taxon>Agaricomycetes</taxon>
        <taxon>Agaricomycetidae</taxon>
        <taxon>Agaricales</taxon>
        <taxon>Agaricineae</taxon>
        <taxon>Hydnangiaceae</taxon>
        <taxon>Laccaria</taxon>
    </lineage>
</organism>
<dbReference type="RefSeq" id="XP_001885110.1">
    <property type="nucleotide sequence ID" value="XM_001885075.1"/>
</dbReference>
<reference evidence="1 2" key="1">
    <citation type="journal article" date="2008" name="Nature">
        <title>The genome of Laccaria bicolor provides insights into mycorrhizal symbiosis.</title>
        <authorList>
            <person name="Martin F."/>
            <person name="Aerts A."/>
            <person name="Ahren D."/>
            <person name="Brun A."/>
            <person name="Danchin E.G.J."/>
            <person name="Duchaussoy F."/>
            <person name="Gibon J."/>
            <person name="Kohler A."/>
            <person name="Lindquist E."/>
            <person name="Pereda V."/>
            <person name="Salamov A."/>
            <person name="Shapiro H.J."/>
            <person name="Wuyts J."/>
            <person name="Blaudez D."/>
            <person name="Buee M."/>
            <person name="Brokstein P."/>
            <person name="Canbaeck B."/>
            <person name="Cohen D."/>
            <person name="Courty P.E."/>
            <person name="Coutinho P.M."/>
            <person name="Delaruelle C."/>
            <person name="Detter J.C."/>
            <person name="Deveau A."/>
            <person name="DiFazio S."/>
            <person name="Duplessis S."/>
            <person name="Fraissinet-Tachet L."/>
            <person name="Lucic E."/>
            <person name="Frey-Klett P."/>
            <person name="Fourrey C."/>
            <person name="Feussner I."/>
            <person name="Gay G."/>
            <person name="Grimwood J."/>
            <person name="Hoegger P.J."/>
            <person name="Jain P."/>
            <person name="Kilaru S."/>
            <person name="Labbe J."/>
            <person name="Lin Y.C."/>
            <person name="Legue V."/>
            <person name="Le Tacon F."/>
            <person name="Marmeisse R."/>
            <person name="Melayah D."/>
            <person name="Montanini B."/>
            <person name="Muratet M."/>
            <person name="Nehls U."/>
            <person name="Niculita-Hirzel H."/>
            <person name="Oudot-Le Secq M.P."/>
            <person name="Peter M."/>
            <person name="Quesneville H."/>
            <person name="Rajashekar B."/>
            <person name="Reich M."/>
            <person name="Rouhier N."/>
            <person name="Schmutz J."/>
            <person name="Yin T."/>
            <person name="Chalot M."/>
            <person name="Henrissat B."/>
            <person name="Kuees U."/>
            <person name="Lucas S."/>
            <person name="Van de Peer Y."/>
            <person name="Podila G.K."/>
            <person name="Polle A."/>
            <person name="Pukkila P.J."/>
            <person name="Richardson P.M."/>
            <person name="Rouze P."/>
            <person name="Sanders I.R."/>
            <person name="Stajich J.E."/>
            <person name="Tunlid A."/>
            <person name="Tuskan G."/>
            <person name="Grigoriev I.V."/>
        </authorList>
    </citation>
    <scope>NUCLEOTIDE SEQUENCE [LARGE SCALE GENOMIC DNA]</scope>
    <source>
        <strain evidence="2">S238N-H82 / ATCC MYA-4686</strain>
    </source>
</reference>
<dbReference type="HOGENOM" id="CLU_013121_1_0_1"/>
<dbReference type="AlphaFoldDB" id="B0DMN4"/>
<dbReference type="Gene3D" id="3.80.10.10">
    <property type="entry name" value="Ribonuclease Inhibitor"/>
    <property type="match status" value="1"/>
</dbReference>
<dbReference type="SUPFAM" id="SSF52047">
    <property type="entry name" value="RNI-like"/>
    <property type="match status" value="1"/>
</dbReference>
<dbReference type="KEGG" id="lbc:LACBIDRAFT_295094"/>
<proteinExistence type="predicted"/>
<accession>B0DMN4</accession>
<dbReference type="OrthoDB" id="3071324at2759"/>
<gene>
    <name evidence="1" type="ORF">LACBIDRAFT_295094</name>
</gene>
<protein>
    <submittedName>
        <fullName evidence="1">Predicted protein</fullName>
    </submittedName>
</protein>
<keyword evidence="2" id="KW-1185">Reference proteome</keyword>
<sequence length="500" mass="56371">MLASILDLPTELIVEIIHSDNSTDATTLACLGMTCRRLHDICQVFVLERRLPLLRALAGTGCLRIYKDSGSVAMKREELDDVKEIFQASFHKIEYAPVTKLASEEIASIHGLIFHANAVGHIALHFDFLPIIQSSHWHLKDWYKPLASLVGTSSEKMALASLTITGSPQPPPQPPFKPFTPIPETQKSEISIFGRLKNHFFGGTGIQPNRQTGAPEMENPNTGIYFGALRELKSFEIDSPLPFHDTCFPHTLRVLNGGYLTKLSLGHSSLRISDWSNILPLLSMSLLSEFKLRNSKIDFRDLSAFLLRHSSIIHLDLSDNIPTSEPIMPPKGFLPRLEVISGDPDYLSGFLSRQGDLFPHLRSVALMPYLGLRTIQYGALKNIFRNLADRKRGTIHLSIEFSAQIGLTQWFYMARSKPCSLDCVKTLEIIRFGIPISSEVCDSFFYWVSDMFPCVQKLDLRRIVLPDPNIWTWRVDALWDSCPELQSIIVGVETYQRPVK</sequence>
<dbReference type="InParanoid" id="B0DMN4"/>
<dbReference type="InterPro" id="IPR032675">
    <property type="entry name" value="LRR_dom_sf"/>
</dbReference>
<evidence type="ECO:0000313" key="1">
    <source>
        <dbReference type="EMBL" id="EDR04219.1"/>
    </source>
</evidence>
<name>B0DMN4_LACBS</name>